<accession>M1DZ52</accession>
<dbReference type="EnsemblPlants" id="PGSC0003DMT400096741">
    <property type="protein sequence ID" value="PGSC0003DMT400096741"/>
    <property type="gene ID" value="PGSC0003DMG400046312"/>
</dbReference>
<reference evidence="1" key="2">
    <citation type="submission" date="2015-06" db="UniProtKB">
        <authorList>
            <consortium name="EnsemblPlants"/>
        </authorList>
    </citation>
    <scope>IDENTIFICATION</scope>
    <source>
        <strain evidence="1">DM1-3 516 R44</strain>
    </source>
</reference>
<dbReference type="Proteomes" id="UP000011115">
    <property type="component" value="Unassembled WGS sequence"/>
</dbReference>
<sequence>MVHAWTISEGPIHRPTYDPWPTSQTVVGPSWMTLGSSEKDAILGFSNMGCYRQCERNFQNHDLYNIKKSMYALEHLRGASHEGHPRLVNGTTNRRSGLWMGTQTGVKAVGTTAETNGPFVGPRSTYFYLHFPKCGVRQSGFSVSWLVVEFEILSFGWLRELNGNAYPLIWGELKLLMRFKYVPKWYPKLYHVDPGRQGLRLKFDICGSLGLYLVLDDWCNLNYITPFTVAYLRLP</sequence>
<dbReference type="HOGENOM" id="CLU_1181911_0_0_1"/>
<evidence type="ECO:0000313" key="1">
    <source>
        <dbReference type="EnsemblPlants" id="PGSC0003DMT400096741"/>
    </source>
</evidence>
<evidence type="ECO:0000313" key="2">
    <source>
        <dbReference type="Proteomes" id="UP000011115"/>
    </source>
</evidence>
<dbReference type="AlphaFoldDB" id="M1DZ52"/>
<dbReference type="PaxDb" id="4113-PGSC0003DMT400096741"/>
<dbReference type="InParanoid" id="M1DZ52"/>
<dbReference type="Gramene" id="PGSC0003DMT400096741">
    <property type="protein sequence ID" value="PGSC0003DMT400096741"/>
    <property type="gene ID" value="PGSC0003DMG400046312"/>
</dbReference>
<name>M1DZ52_SOLTU</name>
<organism evidence="1 2">
    <name type="scientific">Solanum tuberosum</name>
    <name type="common">Potato</name>
    <dbReference type="NCBI Taxonomy" id="4113"/>
    <lineage>
        <taxon>Eukaryota</taxon>
        <taxon>Viridiplantae</taxon>
        <taxon>Streptophyta</taxon>
        <taxon>Embryophyta</taxon>
        <taxon>Tracheophyta</taxon>
        <taxon>Spermatophyta</taxon>
        <taxon>Magnoliopsida</taxon>
        <taxon>eudicotyledons</taxon>
        <taxon>Gunneridae</taxon>
        <taxon>Pentapetalae</taxon>
        <taxon>asterids</taxon>
        <taxon>lamiids</taxon>
        <taxon>Solanales</taxon>
        <taxon>Solanaceae</taxon>
        <taxon>Solanoideae</taxon>
        <taxon>Solaneae</taxon>
        <taxon>Solanum</taxon>
    </lineage>
</organism>
<reference evidence="2" key="1">
    <citation type="journal article" date="2011" name="Nature">
        <title>Genome sequence and analysis of the tuber crop potato.</title>
        <authorList>
            <consortium name="The Potato Genome Sequencing Consortium"/>
        </authorList>
    </citation>
    <scope>NUCLEOTIDE SEQUENCE [LARGE SCALE GENOMIC DNA]</scope>
    <source>
        <strain evidence="2">cv. DM1-3 516 R44</strain>
    </source>
</reference>
<proteinExistence type="predicted"/>
<protein>
    <submittedName>
        <fullName evidence="1">Uncharacterized protein</fullName>
    </submittedName>
</protein>
<keyword evidence="2" id="KW-1185">Reference proteome</keyword>